<proteinExistence type="predicted"/>
<dbReference type="PROSITE" id="PS00108">
    <property type="entry name" value="PROTEIN_KINASE_ST"/>
    <property type="match status" value="1"/>
</dbReference>
<dbReference type="GO" id="GO:0005524">
    <property type="term" value="F:ATP binding"/>
    <property type="evidence" value="ECO:0007669"/>
    <property type="project" value="InterPro"/>
</dbReference>
<dbReference type="InterPro" id="IPR050167">
    <property type="entry name" value="Ser_Thr_protein_kinase"/>
</dbReference>
<dbReference type="SMART" id="SM00220">
    <property type="entry name" value="S_TKc"/>
    <property type="match status" value="1"/>
</dbReference>
<dbReference type="SUPFAM" id="SSF56112">
    <property type="entry name" value="Protein kinase-like (PK-like)"/>
    <property type="match status" value="1"/>
</dbReference>
<gene>
    <name evidence="2" type="ORF">TWF694_003771</name>
</gene>
<dbReference type="EMBL" id="JAVHJO010000013">
    <property type="protein sequence ID" value="KAK6530416.1"/>
    <property type="molecule type" value="Genomic_DNA"/>
</dbReference>
<feature type="domain" description="Protein kinase" evidence="1">
    <location>
        <begin position="63"/>
        <end position="411"/>
    </location>
</feature>
<evidence type="ECO:0000313" key="3">
    <source>
        <dbReference type="Proteomes" id="UP001365542"/>
    </source>
</evidence>
<dbReference type="Gene3D" id="1.10.510.10">
    <property type="entry name" value="Transferase(Phosphotransferase) domain 1"/>
    <property type="match status" value="1"/>
</dbReference>
<comment type="caution">
    <text evidence="2">The sequence shown here is derived from an EMBL/GenBank/DDBJ whole genome shotgun (WGS) entry which is preliminary data.</text>
</comment>
<keyword evidence="3" id="KW-1185">Reference proteome</keyword>
<accession>A0AAV9WZ49</accession>
<dbReference type="Proteomes" id="UP001365542">
    <property type="component" value="Unassembled WGS sequence"/>
</dbReference>
<dbReference type="GO" id="GO:0005737">
    <property type="term" value="C:cytoplasm"/>
    <property type="evidence" value="ECO:0007669"/>
    <property type="project" value="TreeGrafter"/>
</dbReference>
<dbReference type="InterPro" id="IPR008271">
    <property type="entry name" value="Ser/Thr_kinase_AS"/>
</dbReference>
<dbReference type="GO" id="GO:0004672">
    <property type="term" value="F:protein kinase activity"/>
    <property type="evidence" value="ECO:0007669"/>
    <property type="project" value="InterPro"/>
</dbReference>
<dbReference type="Pfam" id="PF00069">
    <property type="entry name" value="Pkinase"/>
    <property type="match status" value="1"/>
</dbReference>
<dbReference type="InterPro" id="IPR011009">
    <property type="entry name" value="Kinase-like_dom_sf"/>
</dbReference>
<dbReference type="PANTHER" id="PTHR23257">
    <property type="entry name" value="SERINE-THREONINE PROTEIN KINASE"/>
    <property type="match status" value="1"/>
</dbReference>
<organism evidence="2 3">
    <name type="scientific">Orbilia ellipsospora</name>
    <dbReference type="NCBI Taxonomy" id="2528407"/>
    <lineage>
        <taxon>Eukaryota</taxon>
        <taxon>Fungi</taxon>
        <taxon>Dikarya</taxon>
        <taxon>Ascomycota</taxon>
        <taxon>Pezizomycotina</taxon>
        <taxon>Orbiliomycetes</taxon>
        <taxon>Orbiliales</taxon>
        <taxon>Orbiliaceae</taxon>
        <taxon>Orbilia</taxon>
    </lineage>
</organism>
<protein>
    <recommendedName>
        <fullName evidence="1">Protein kinase domain-containing protein</fullName>
    </recommendedName>
</protein>
<evidence type="ECO:0000259" key="1">
    <source>
        <dbReference type="PROSITE" id="PS50011"/>
    </source>
</evidence>
<dbReference type="InterPro" id="IPR000719">
    <property type="entry name" value="Prot_kinase_dom"/>
</dbReference>
<sequence length="418" mass="47611">MELAPSSDEFGGIDVLVGIPQSYKTSKILNLPLNPPGDIYESPSIISLIFHSLSLQNAKHNFLNDIFPHAEGGNCTVSRLYSPDLKEGSALKRFKDNYQLIFRRDGTCLSPRALQKHIREIYLMTNPFLSQQPNIMDCKFLKWEYNAQYSDDLVPYTPALVLTRAEGGTITHYQQRASSFMPQMLLEDISFCYDICLAIEALHACGVAHGDIKPGNVLIRYHFVPASIAERNQNMTLDYDEYGPYWRWKITTNDGSSMHYRPMPSAILNDFGDSILANETPLQRPFGTMAYWAPECDLPESLPLFTDIFSLGLTIWEIMMRKFYLHSNSWNQLSAVQLDDLKRSGRVLTTACDWASCIASLPTDRILDSQPFREDLSNLLLKIFKYTLSPSWKERSLGEVISALESFEPLVKFRAQCR</sequence>
<dbReference type="PROSITE" id="PS50011">
    <property type="entry name" value="PROTEIN_KINASE_DOM"/>
    <property type="match status" value="1"/>
</dbReference>
<reference evidence="2 3" key="1">
    <citation type="submission" date="2019-10" db="EMBL/GenBank/DDBJ databases">
        <authorList>
            <person name="Palmer J.M."/>
        </authorList>
    </citation>
    <scope>NUCLEOTIDE SEQUENCE [LARGE SCALE GENOMIC DNA]</scope>
    <source>
        <strain evidence="2 3">TWF694</strain>
    </source>
</reference>
<dbReference type="PANTHER" id="PTHR23257:SF963">
    <property type="entry name" value="AT08303P"/>
    <property type="match status" value="1"/>
</dbReference>
<evidence type="ECO:0000313" key="2">
    <source>
        <dbReference type="EMBL" id="KAK6530416.1"/>
    </source>
</evidence>
<name>A0AAV9WZ49_9PEZI</name>
<dbReference type="GO" id="GO:0007165">
    <property type="term" value="P:signal transduction"/>
    <property type="evidence" value="ECO:0007669"/>
    <property type="project" value="TreeGrafter"/>
</dbReference>
<dbReference type="AlphaFoldDB" id="A0AAV9WZ49"/>